<protein>
    <submittedName>
        <fullName evidence="5">DUF1758 domain-containing protein</fullName>
    </submittedName>
</protein>
<evidence type="ECO:0000256" key="2">
    <source>
        <dbReference type="SAM" id="MobiDB-lite"/>
    </source>
</evidence>
<feature type="domain" description="DUF1758" evidence="3">
    <location>
        <begin position="111"/>
        <end position="218"/>
    </location>
</feature>
<dbReference type="AlphaFoldDB" id="A0A1I7VDD0"/>
<dbReference type="PANTHER" id="PTHR47331">
    <property type="entry name" value="PHD-TYPE DOMAIN-CONTAINING PROTEIN"/>
    <property type="match status" value="1"/>
</dbReference>
<dbReference type="InterPro" id="IPR008737">
    <property type="entry name" value="DUF1758"/>
</dbReference>
<sequence>MEWQYSDSASQKNLIKRHPNSIIPETSALVAMKQSKQTTSAERNQLDQESPNWVTNKKRRPCIFCNNNHWDSNCHIYPTVEQRIDRLKEIKLCPNCFKLGHSEFDCKKRETDEEEYTISSFGNRNPKVCYVTQTQIGVKMKGSNHMTVQANVMDYLTSELQVVEVPDRYEISNLRSYQKQPDIIIGADYFFDFIHMNNAQQLKTGFTLLNSKVGPIIAGSGYINELCRRHIFATKIFQENRTPDIDQFWKLDCIGIQDRPDTQDDEQALEQFKKSVTRQKGRYEVRWPWKPCKDKLSDNYGLCVNRLRMLLARLQSHKEELQEYDKIMREQLRAGIIEEVQPHMN</sequence>
<dbReference type="Pfam" id="PF05585">
    <property type="entry name" value="DUF1758"/>
    <property type="match status" value="1"/>
</dbReference>
<feature type="region of interest" description="Disordered" evidence="2">
    <location>
        <begin position="33"/>
        <end position="52"/>
    </location>
</feature>
<dbReference type="PANTHER" id="PTHR47331:SF5">
    <property type="entry name" value="RIBONUCLEASE H"/>
    <property type="match status" value="1"/>
</dbReference>
<feature type="coiled-coil region" evidence="1">
    <location>
        <begin position="304"/>
        <end position="334"/>
    </location>
</feature>
<keyword evidence="4" id="KW-1185">Reference proteome</keyword>
<accession>A0A1I7VDD0</accession>
<evidence type="ECO:0000259" key="3">
    <source>
        <dbReference type="Pfam" id="PF05585"/>
    </source>
</evidence>
<dbReference type="Proteomes" id="UP000095285">
    <property type="component" value="Unassembled WGS sequence"/>
</dbReference>
<reference evidence="5" key="2">
    <citation type="submission" date="2016-11" db="UniProtKB">
        <authorList>
            <consortium name="WormBaseParasite"/>
        </authorList>
    </citation>
    <scope>IDENTIFICATION</scope>
</reference>
<evidence type="ECO:0000313" key="5">
    <source>
        <dbReference type="WBParaSite" id="EN70_1293"/>
    </source>
</evidence>
<evidence type="ECO:0000313" key="4">
    <source>
        <dbReference type="Proteomes" id="UP000095285"/>
    </source>
</evidence>
<evidence type="ECO:0000256" key="1">
    <source>
        <dbReference type="SAM" id="Coils"/>
    </source>
</evidence>
<dbReference type="WBParaSite" id="EN70_1293">
    <property type="protein sequence ID" value="EN70_1293"/>
    <property type="gene ID" value="EN70_1293"/>
</dbReference>
<feature type="compositionally biased region" description="Polar residues" evidence="2">
    <location>
        <begin position="34"/>
        <end position="52"/>
    </location>
</feature>
<organism evidence="4 5">
    <name type="scientific">Loa loa</name>
    <name type="common">Eye worm</name>
    <name type="synonym">Filaria loa</name>
    <dbReference type="NCBI Taxonomy" id="7209"/>
    <lineage>
        <taxon>Eukaryota</taxon>
        <taxon>Metazoa</taxon>
        <taxon>Ecdysozoa</taxon>
        <taxon>Nematoda</taxon>
        <taxon>Chromadorea</taxon>
        <taxon>Rhabditida</taxon>
        <taxon>Spirurina</taxon>
        <taxon>Spiruromorpha</taxon>
        <taxon>Filarioidea</taxon>
        <taxon>Onchocercidae</taxon>
        <taxon>Loa</taxon>
    </lineage>
</organism>
<keyword evidence="1" id="KW-0175">Coiled coil</keyword>
<name>A0A1I7VDD0_LOALO</name>
<proteinExistence type="predicted"/>
<reference evidence="4" key="1">
    <citation type="submission" date="2012-04" db="EMBL/GenBank/DDBJ databases">
        <title>The Genome Sequence of Loa loa.</title>
        <authorList>
            <consortium name="The Broad Institute Genome Sequencing Platform"/>
            <consortium name="Broad Institute Genome Sequencing Center for Infectious Disease"/>
            <person name="Nutman T.B."/>
            <person name="Fink D.L."/>
            <person name="Russ C."/>
            <person name="Young S."/>
            <person name="Zeng Q."/>
            <person name="Gargeya S."/>
            <person name="Alvarado L."/>
            <person name="Berlin A."/>
            <person name="Chapman S.B."/>
            <person name="Chen Z."/>
            <person name="Freedman E."/>
            <person name="Gellesch M."/>
            <person name="Goldberg J."/>
            <person name="Griggs A."/>
            <person name="Gujja S."/>
            <person name="Heilman E.R."/>
            <person name="Heiman D."/>
            <person name="Howarth C."/>
            <person name="Mehta T."/>
            <person name="Neiman D."/>
            <person name="Pearson M."/>
            <person name="Roberts A."/>
            <person name="Saif S."/>
            <person name="Shea T."/>
            <person name="Shenoy N."/>
            <person name="Sisk P."/>
            <person name="Stolte C."/>
            <person name="Sykes S."/>
            <person name="White J."/>
            <person name="Yandava C."/>
            <person name="Haas B."/>
            <person name="Henn M.R."/>
            <person name="Nusbaum C."/>
            <person name="Birren B."/>
        </authorList>
    </citation>
    <scope>NUCLEOTIDE SEQUENCE [LARGE SCALE GENOMIC DNA]</scope>
</reference>